<dbReference type="GO" id="GO:0008270">
    <property type="term" value="F:zinc ion binding"/>
    <property type="evidence" value="ECO:0007669"/>
    <property type="project" value="UniProtKB-KW"/>
</dbReference>
<dbReference type="PANTHER" id="PTHR15710:SF74">
    <property type="entry name" value="RING-TYPE E3 UBIQUITIN TRANSFERASE-RELATED"/>
    <property type="match status" value="1"/>
</dbReference>
<gene>
    <name evidence="6" type="ORF">BB560_003732</name>
</gene>
<dbReference type="SMART" id="SM00184">
    <property type="entry name" value="RING"/>
    <property type="match status" value="1"/>
</dbReference>
<evidence type="ECO:0000256" key="1">
    <source>
        <dbReference type="ARBA" id="ARBA00022723"/>
    </source>
</evidence>
<dbReference type="STRING" id="133381.A0A2T9ZBB7"/>
<dbReference type="PROSITE" id="PS50089">
    <property type="entry name" value="ZF_RING_2"/>
    <property type="match status" value="1"/>
</dbReference>
<keyword evidence="2 4" id="KW-0863">Zinc-finger</keyword>
<dbReference type="InterPro" id="IPR001841">
    <property type="entry name" value="Znf_RING"/>
</dbReference>
<evidence type="ECO:0000256" key="3">
    <source>
        <dbReference type="ARBA" id="ARBA00022833"/>
    </source>
</evidence>
<comment type="caution">
    <text evidence="6">The sequence shown here is derived from an EMBL/GenBank/DDBJ whole genome shotgun (WGS) entry which is preliminary data.</text>
</comment>
<sequence>MASYFDELNVSEESDTSVHEFKVDDFLQDSSNTVSNRARGLHDGSIVSAIENNITTYEDSFSENQDILLAQMISALEQQENSGKTYPTDKQFLDSLPKLDRNSLPSDELCVICGISYCSEDFVRSDDIIKLPCNHMFDQECINPWLKHNNTCPICRFELPSDDPEWIKKQKIKEHEIYKKEQESLMYD</sequence>
<evidence type="ECO:0000313" key="6">
    <source>
        <dbReference type="EMBL" id="PVV01837.1"/>
    </source>
</evidence>
<dbReference type="AlphaFoldDB" id="A0A2T9ZBB7"/>
<evidence type="ECO:0000256" key="4">
    <source>
        <dbReference type="PROSITE-ProRule" id="PRU00175"/>
    </source>
</evidence>
<name>A0A2T9ZBB7_9FUNG</name>
<evidence type="ECO:0000313" key="7">
    <source>
        <dbReference type="Proteomes" id="UP000245609"/>
    </source>
</evidence>
<feature type="domain" description="RING-type" evidence="5">
    <location>
        <begin position="110"/>
        <end position="156"/>
    </location>
</feature>
<dbReference type="Pfam" id="PF13639">
    <property type="entry name" value="zf-RING_2"/>
    <property type="match status" value="1"/>
</dbReference>
<evidence type="ECO:0000256" key="2">
    <source>
        <dbReference type="ARBA" id="ARBA00022771"/>
    </source>
</evidence>
<dbReference type="SUPFAM" id="SSF57850">
    <property type="entry name" value="RING/U-box"/>
    <property type="match status" value="1"/>
</dbReference>
<dbReference type="Proteomes" id="UP000245609">
    <property type="component" value="Unassembled WGS sequence"/>
</dbReference>
<dbReference type="PANTHER" id="PTHR15710">
    <property type="entry name" value="E3 UBIQUITIN-PROTEIN LIGASE PRAJA"/>
    <property type="match status" value="1"/>
</dbReference>
<dbReference type="InterPro" id="IPR013083">
    <property type="entry name" value="Znf_RING/FYVE/PHD"/>
</dbReference>
<accession>A0A2T9ZBB7</accession>
<dbReference type="CDD" id="cd16454">
    <property type="entry name" value="RING-H2_PA-TM-RING"/>
    <property type="match status" value="1"/>
</dbReference>
<keyword evidence="7" id="KW-1185">Reference proteome</keyword>
<protein>
    <recommendedName>
        <fullName evidence="5">RING-type domain-containing protein</fullName>
    </recommendedName>
</protein>
<keyword evidence="1" id="KW-0479">Metal-binding</keyword>
<keyword evidence="3" id="KW-0862">Zinc</keyword>
<reference evidence="6 7" key="1">
    <citation type="journal article" date="2018" name="MBio">
        <title>Comparative Genomics Reveals the Core Gene Toolbox for the Fungus-Insect Symbiosis.</title>
        <authorList>
            <person name="Wang Y."/>
            <person name="Stata M."/>
            <person name="Wang W."/>
            <person name="Stajich J.E."/>
            <person name="White M.M."/>
            <person name="Moncalvo J.M."/>
        </authorList>
    </citation>
    <scope>NUCLEOTIDE SEQUENCE [LARGE SCALE GENOMIC DNA]</scope>
    <source>
        <strain evidence="6 7">SC-DP-2</strain>
    </source>
</reference>
<dbReference type="OrthoDB" id="8062037at2759"/>
<dbReference type="EMBL" id="MBFS01000768">
    <property type="protein sequence ID" value="PVV01837.1"/>
    <property type="molecule type" value="Genomic_DNA"/>
</dbReference>
<evidence type="ECO:0000259" key="5">
    <source>
        <dbReference type="PROSITE" id="PS50089"/>
    </source>
</evidence>
<dbReference type="Gene3D" id="3.30.40.10">
    <property type="entry name" value="Zinc/RING finger domain, C3HC4 (zinc finger)"/>
    <property type="match status" value="1"/>
</dbReference>
<proteinExistence type="predicted"/>
<organism evidence="6 7">
    <name type="scientific">Smittium megazygosporum</name>
    <dbReference type="NCBI Taxonomy" id="133381"/>
    <lineage>
        <taxon>Eukaryota</taxon>
        <taxon>Fungi</taxon>
        <taxon>Fungi incertae sedis</taxon>
        <taxon>Zoopagomycota</taxon>
        <taxon>Kickxellomycotina</taxon>
        <taxon>Harpellomycetes</taxon>
        <taxon>Harpellales</taxon>
        <taxon>Legeriomycetaceae</taxon>
        <taxon>Smittium</taxon>
    </lineage>
</organism>